<organism evidence="2">
    <name type="scientific">Anguilla anguilla</name>
    <name type="common">European freshwater eel</name>
    <name type="synonym">Muraena anguilla</name>
    <dbReference type="NCBI Taxonomy" id="7936"/>
    <lineage>
        <taxon>Eukaryota</taxon>
        <taxon>Metazoa</taxon>
        <taxon>Chordata</taxon>
        <taxon>Craniata</taxon>
        <taxon>Vertebrata</taxon>
        <taxon>Euteleostomi</taxon>
        <taxon>Actinopterygii</taxon>
        <taxon>Neopterygii</taxon>
        <taxon>Teleostei</taxon>
        <taxon>Anguilliformes</taxon>
        <taxon>Anguillidae</taxon>
        <taxon>Anguilla</taxon>
    </lineage>
</organism>
<accession>A0A0E9S1S5</accession>
<reference evidence="2" key="1">
    <citation type="submission" date="2014-11" db="EMBL/GenBank/DDBJ databases">
        <authorList>
            <person name="Amaro Gonzalez C."/>
        </authorList>
    </citation>
    <scope>NUCLEOTIDE SEQUENCE</scope>
</reference>
<feature type="compositionally biased region" description="Polar residues" evidence="1">
    <location>
        <begin position="1"/>
        <end position="13"/>
    </location>
</feature>
<evidence type="ECO:0000256" key="1">
    <source>
        <dbReference type="SAM" id="MobiDB-lite"/>
    </source>
</evidence>
<reference evidence="2" key="2">
    <citation type="journal article" date="2015" name="Fish Shellfish Immunol.">
        <title>Early steps in the European eel (Anguilla anguilla)-Vibrio vulnificus interaction in the gills: Role of the RtxA13 toxin.</title>
        <authorList>
            <person name="Callol A."/>
            <person name="Pajuelo D."/>
            <person name="Ebbesson L."/>
            <person name="Teles M."/>
            <person name="MacKenzie S."/>
            <person name="Amaro C."/>
        </authorList>
    </citation>
    <scope>NUCLEOTIDE SEQUENCE</scope>
</reference>
<proteinExistence type="predicted"/>
<dbReference type="AlphaFoldDB" id="A0A0E9S1S5"/>
<evidence type="ECO:0000313" key="2">
    <source>
        <dbReference type="EMBL" id="JAH34625.1"/>
    </source>
</evidence>
<sequence length="27" mass="2943">MHGRTGVTTQTHALQLHMEPLAGINKT</sequence>
<name>A0A0E9S1S5_ANGAN</name>
<protein>
    <submittedName>
        <fullName evidence="2">Uncharacterized protein</fullName>
    </submittedName>
</protein>
<feature type="region of interest" description="Disordered" evidence="1">
    <location>
        <begin position="1"/>
        <end position="27"/>
    </location>
</feature>
<dbReference type="EMBL" id="GBXM01073952">
    <property type="protein sequence ID" value="JAH34625.1"/>
    <property type="molecule type" value="Transcribed_RNA"/>
</dbReference>